<sequence length="112" mass="11853">MSGGALLQSLMPNKEDYSLTQDLASHSPVVDHPPSPLAVIITPQMEDPSPLQVVPSVSCTPWLLTGALVMAANAYFSAVTPTLSLQTSVIEALPFYTGWHLGGCFPQDGSQN</sequence>
<reference evidence="1" key="1">
    <citation type="submission" date="2022-04" db="EMBL/GenBank/DDBJ databases">
        <title>Genome of the entomopathogenic fungus Entomophthora muscae.</title>
        <authorList>
            <person name="Elya C."/>
            <person name="Lovett B.R."/>
            <person name="Lee E."/>
            <person name="Macias A.M."/>
            <person name="Hajek A.E."/>
            <person name="De Bivort B.L."/>
            <person name="Kasson M.T."/>
            <person name="De Fine Licht H.H."/>
            <person name="Stajich J.E."/>
        </authorList>
    </citation>
    <scope>NUCLEOTIDE SEQUENCE</scope>
    <source>
        <strain evidence="1">Berkeley</strain>
    </source>
</reference>
<protein>
    <submittedName>
        <fullName evidence="1">Uncharacterized protein</fullName>
    </submittedName>
</protein>
<name>A0ACC2TIG5_9FUNG</name>
<comment type="caution">
    <text evidence="1">The sequence shown here is derived from an EMBL/GenBank/DDBJ whole genome shotgun (WGS) entry which is preliminary data.</text>
</comment>
<keyword evidence="2" id="KW-1185">Reference proteome</keyword>
<dbReference type="EMBL" id="QTSX02002860">
    <property type="protein sequence ID" value="KAJ9074392.1"/>
    <property type="molecule type" value="Genomic_DNA"/>
</dbReference>
<organism evidence="1 2">
    <name type="scientific">Entomophthora muscae</name>
    <dbReference type="NCBI Taxonomy" id="34485"/>
    <lineage>
        <taxon>Eukaryota</taxon>
        <taxon>Fungi</taxon>
        <taxon>Fungi incertae sedis</taxon>
        <taxon>Zoopagomycota</taxon>
        <taxon>Entomophthoromycotina</taxon>
        <taxon>Entomophthoromycetes</taxon>
        <taxon>Entomophthorales</taxon>
        <taxon>Entomophthoraceae</taxon>
        <taxon>Entomophthora</taxon>
    </lineage>
</organism>
<proteinExistence type="predicted"/>
<gene>
    <name evidence="1" type="ORF">DSO57_1006951</name>
</gene>
<accession>A0ACC2TIG5</accession>
<evidence type="ECO:0000313" key="1">
    <source>
        <dbReference type="EMBL" id="KAJ9074392.1"/>
    </source>
</evidence>
<evidence type="ECO:0000313" key="2">
    <source>
        <dbReference type="Proteomes" id="UP001165960"/>
    </source>
</evidence>
<dbReference type="Proteomes" id="UP001165960">
    <property type="component" value="Unassembled WGS sequence"/>
</dbReference>